<reference evidence="1" key="3">
    <citation type="submission" date="2025-09" db="UniProtKB">
        <authorList>
            <consortium name="Ensembl"/>
        </authorList>
    </citation>
    <scope>IDENTIFICATION</scope>
</reference>
<dbReference type="PANTHER" id="PTHR13524:SF2">
    <property type="entry name" value="MYOTUBULARIN-RELATED PROTEIN 14"/>
    <property type="match status" value="1"/>
</dbReference>
<name>A0A672UBJ6_STRHB</name>
<protein>
    <submittedName>
        <fullName evidence="1">Uncharacterized protein</fullName>
    </submittedName>
</protein>
<dbReference type="Ensembl" id="ENSSHBT00005015027.1">
    <property type="protein sequence ID" value="ENSSHBP00005012463.1"/>
    <property type="gene ID" value="ENSSHBG00005010933.1"/>
</dbReference>
<dbReference type="AlphaFoldDB" id="A0A672UBJ6"/>
<proteinExistence type="predicted"/>
<dbReference type="PANTHER" id="PTHR13524">
    <property type="entry name" value="MYOTUBULARIN-RELATED"/>
    <property type="match status" value="1"/>
</dbReference>
<sequence>MAAARGCPPAGCGDRALAELLLEFSRAQYRAKDGGGAAAAKVDRIERRCLELFGRDYRYSVISNAHGEVCAHYPRHIVLLERDAGCPWSSWKGVLIGAAQTRQPWQEKFCPHHGTCVSGCCRLVS</sequence>
<dbReference type="InterPro" id="IPR039802">
    <property type="entry name" value="MTMR14"/>
</dbReference>
<reference evidence="1 2" key="1">
    <citation type="submission" date="2019-11" db="EMBL/GenBank/DDBJ databases">
        <title>Strigops habroptila (kakapo) genome, bStrHab1, primary haplotype, v2.</title>
        <authorList>
            <person name="Jarvis E.D."/>
            <person name="Howard J."/>
            <person name="Rhie A."/>
            <person name="Phillippy A."/>
            <person name="Korlach J."/>
            <person name="Digby A."/>
            <person name="Iorns D."/>
            <person name="Eason D."/>
            <person name="Robertson B."/>
            <person name="Raemaekers T."/>
            <person name="Howe K."/>
            <person name="Lewin H."/>
            <person name="Damas J."/>
            <person name="Hastie A."/>
            <person name="Tracey A."/>
            <person name="Chow W."/>
            <person name="Fedrigo O."/>
        </authorList>
    </citation>
    <scope>NUCLEOTIDE SEQUENCE [LARGE SCALE GENOMIC DNA]</scope>
</reference>
<accession>A0A672UBJ6</accession>
<evidence type="ECO:0000313" key="2">
    <source>
        <dbReference type="Proteomes" id="UP000472266"/>
    </source>
</evidence>
<evidence type="ECO:0000313" key="1">
    <source>
        <dbReference type="Ensembl" id="ENSSHBP00005012463.1"/>
    </source>
</evidence>
<dbReference type="GO" id="GO:0004438">
    <property type="term" value="F:phosphatidylinositol-3-phosphate phosphatase activity"/>
    <property type="evidence" value="ECO:0007669"/>
    <property type="project" value="InterPro"/>
</dbReference>
<reference evidence="1" key="2">
    <citation type="submission" date="2025-08" db="UniProtKB">
        <authorList>
            <consortium name="Ensembl"/>
        </authorList>
    </citation>
    <scope>IDENTIFICATION</scope>
</reference>
<dbReference type="Proteomes" id="UP000472266">
    <property type="component" value="Chromosome 12"/>
</dbReference>
<keyword evidence="2" id="KW-1185">Reference proteome</keyword>
<dbReference type="InParanoid" id="A0A672UBJ6"/>
<dbReference type="GeneTree" id="ENSGT00390000018852"/>
<organism evidence="1 2">
    <name type="scientific">Strigops habroptila</name>
    <name type="common">Kakapo</name>
    <dbReference type="NCBI Taxonomy" id="2489341"/>
    <lineage>
        <taxon>Eukaryota</taxon>
        <taxon>Metazoa</taxon>
        <taxon>Chordata</taxon>
        <taxon>Craniata</taxon>
        <taxon>Vertebrata</taxon>
        <taxon>Euteleostomi</taxon>
        <taxon>Archelosauria</taxon>
        <taxon>Archosauria</taxon>
        <taxon>Dinosauria</taxon>
        <taxon>Saurischia</taxon>
        <taxon>Theropoda</taxon>
        <taxon>Coelurosauria</taxon>
        <taxon>Aves</taxon>
        <taxon>Neognathae</taxon>
        <taxon>Neoaves</taxon>
        <taxon>Telluraves</taxon>
        <taxon>Australaves</taxon>
        <taxon>Psittaciformes</taxon>
        <taxon>Psittacidae</taxon>
        <taxon>Strigops</taxon>
    </lineage>
</organism>